<reference evidence="1 2" key="1">
    <citation type="submission" date="2018-06" db="EMBL/GenBank/DDBJ databases">
        <authorList>
            <consortium name="Pathogen Informatics"/>
            <person name="Doyle S."/>
        </authorList>
    </citation>
    <scope>NUCLEOTIDE SEQUENCE [LARGE SCALE GENOMIC DNA]</scope>
    <source>
        <strain evidence="1 2">NCTC11801</strain>
    </source>
</reference>
<sequence>MLIAFDPIFPDTFYHLFHYEFDAAGTFAENNNPVQYEDAIHCHARRLPQDSLLPLIH</sequence>
<dbReference type="Proteomes" id="UP000254208">
    <property type="component" value="Unassembled WGS sequence"/>
</dbReference>
<dbReference type="EMBL" id="UGTZ01000001">
    <property type="protein sequence ID" value="SUC32088.1"/>
    <property type="molecule type" value="Genomic_DNA"/>
</dbReference>
<organism evidence="1 2">
    <name type="scientific">Providencia rettgeri</name>
    <dbReference type="NCBI Taxonomy" id="587"/>
    <lineage>
        <taxon>Bacteria</taxon>
        <taxon>Pseudomonadati</taxon>
        <taxon>Pseudomonadota</taxon>
        <taxon>Gammaproteobacteria</taxon>
        <taxon>Enterobacterales</taxon>
        <taxon>Morganellaceae</taxon>
        <taxon>Providencia</taxon>
    </lineage>
</organism>
<dbReference type="AlphaFoldDB" id="A0A379FTU0"/>
<name>A0A379FTU0_PRORE</name>
<evidence type="ECO:0000313" key="1">
    <source>
        <dbReference type="EMBL" id="SUC32088.1"/>
    </source>
</evidence>
<proteinExistence type="predicted"/>
<accession>A0A379FTU0</accession>
<gene>
    <name evidence="1" type="ORF">NCTC11801_03062</name>
</gene>
<evidence type="ECO:0000313" key="2">
    <source>
        <dbReference type="Proteomes" id="UP000254208"/>
    </source>
</evidence>
<protein>
    <submittedName>
        <fullName evidence="1">Uncharacterized protein</fullName>
    </submittedName>
</protein>